<name>I3YC57_THIV6</name>
<dbReference type="GO" id="GO:0003677">
    <property type="term" value="F:DNA binding"/>
    <property type="evidence" value="ECO:0007669"/>
    <property type="project" value="InterPro"/>
</dbReference>
<dbReference type="OrthoDB" id="9803878at2"/>
<gene>
    <name evidence="2" type="ordered locus">Thivi_1299</name>
    <name evidence="3" type="ordered locus">Thivi_2653</name>
</gene>
<dbReference type="GO" id="GO:0004803">
    <property type="term" value="F:transposase activity"/>
    <property type="evidence" value="ECO:0007669"/>
    <property type="project" value="InterPro"/>
</dbReference>
<protein>
    <submittedName>
        <fullName evidence="3">Transposase</fullName>
    </submittedName>
</protein>
<dbReference type="KEGG" id="tvi:Thivi_1299"/>
<reference evidence="3 4" key="1">
    <citation type="submission" date="2012-06" db="EMBL/GenBank/DDBJ databases">
        <title>Complete sequence of Thiocystis violascens DSM 198.</title>
        <authorList>
            <consortium name="US DOE Joint Genome Institute"/>
            <person name="Lucas S."/>
            <person name="Han J."/>
            <person name="Lapidus A."/>
            <person name="Cheng J.-F."/>
            <person name="Goodwin L."/>
            <person name="Pitluck S."/>
            <person name="Peters L."/>
            <person name="Ovchinnikova G."/>
            <person name="Teshima H."/>
            <person name="Detter J.C."/>
            <person name="Han C."/>
            <person name="Tapia R."/>
            <person name="Land M."/>
            <person name="Hauser L."/>
            <person name="Kyrpides N."/>
            <person name="Ivanova N."/>
            <person name="Pagani I."/>
            <person name="Vogl K."/>
            <person name="Liu Z."/>
            <person name="Frigaard N.-U."/>
            <person name="Bryant D."/>
            <person name="Woyke T."/>
        </authorList>
    </citation>
    <scope>NUCLEOTIDE SEQUENCE [LARGE SCALE GENOMIC DNA]</scope>
    <source>
        <strain evidence="4">ATCC 17096 / DSM 198 / 6111</strain>
        <strain evidence="3">DSM 198</strain>
    </source>
</reference>
<dbReference type="InterPro" id="IPR002514">
    <property type="entry name" value="Transposase_8"/>
</dbReference>
<dbReference type="EMBL" id="CP003154">
    <property type="protein sequence ID" value="AFL73316.1"/>
    <property type="molecule type" value="Genomic_DNA"/>
</dbReference>
<organism evidence="3 4">
    <name type="scientific">Thiocystis violascens (strain ATCC 17096 / DSM 198 / 6111)</name>
    <name type="common">Chromatium violascens</name>
    <dbReference type="NCBI Taxonomy" id="765911"/>
    <lineage>
        <taxon>Bacteria</taxon>
        <taxon>Pseudomonadati</taxon>
        <taxon>Pseudomonadota</taxon>
        <taxon>Gammaproteobacteria</taxon>
        <taxon>Chromatiales</taxon>
        <taxon>Chromatiaceae</taxon>
        <taxon>Thiocystis</taxon>
    </lineage>
</organism>
<dbReference type="AlphaFoldDB" id="I3YC57"/>
<dbReference type="SUPFAM" id="SSF46689">
    <property type="entry name" value="Homeodomain-like"/>
    <property type="match status" value="1"/>
</dbReference>
<comment type="similarity">
    <text evidence="1">Belongs to the transposase 8 family.</text>
</comment>
<dbReference type="Pfam" id="PF01527">
    <property type="entry name" value="HTH_Tnp_1"/>
    <property type="match status" value="1"/>
</dbReference>
<dbReference type="Gene3D" id="1.10.10.60">
    <property type="entry name" value="Homeodomain-like"/>
    <property type="match status" value="1"/>
</dbReference>
<dbReference type="InterPro" id="IPR009057">
    <property type="entry name" value="Homeodomain-like_sf"/>
</dbReference>
<dbReference type="InterPro" id="IPR051839">
    <property type="entry name" value="RD_transcriptional_regulator"/>
</dbReference>
<dbReference type="EMBL" id="CP003154">
    <property type="protein sequence ID" value="AFL74575.1"/>
    <property type="molecule type" value="Genomic_DNA"/>
</dbReference>
<sequence length="140" mass="15896">MQKIPKQEFTAAFKEQAVKRVKDGKRVSAVAKEMGLVEQTLRHWVKAFDAGTLNGAGIRKVTPEAMDLSRLRAENARLKREVEILQNRPRGFSCARWIETGSRLHSWSARTLAACFLEALTPSKNLAQGKLRTQLWWHIA</sequence>
<evidence type="ECO:0000313" key="3">
    <source>
        <dbReference type="EMBL" id="AFL74575.1"/>
    </source>
</evidence>
<evidence type="ECO:0000313" key="4">
    <source>
        <dbReference type="Proteomes" id="UP000006062"/>
    </source>
</evidence>
<proteinExistence type="inferred from homology"/>
<dbReference type="Proteomes" id="UP000006062">
    <property type="component" value="Chromosome"/>
</dbReference>
<accession>I3YC57</accession>
<dbReference type="eggNOG" id="COG2963">
    <property type="taxonomic scope" value="Bacteria"/>
</dbReference>
<dbReference type="KEGG" id="tvi:Thivi_2653"/>
<keyword evidence="4" id="KW-1185">Reference proteome</keyword>
<dbReference type="PANTHER" id="PTHR33215:SF13">
    <property type="entry name" value="PROTEIN DISTAL ANTENNA"/>
    <property type="match status" value="1"/>
</dbReference>
<dbReference type="HOGENOM" id="CLU_1834278_0_0_6"/>
<dbReference type="GO" id="GO:0006313">
    <property type="term" value="P:DNA transposition"/>
    <property type="evidence" value="ECO:0007669"/>
    <property type="project" value="InterPro"/>
</dbReference>
<evidence type="ECO:0000256" key="1">
    <source>
        <dbReference type="ARBA" id="ARBA00009964"/>
    </source>
</evidence>
<dbReference type="STRING" id="765911.Thivi_1299"/>
<evidence type="ECO:0000313" key="2">
    <source>
        <dbReference type="EMBL" id="AFL73316.1"/>
    </source>
</evidence>
<dbReference type="PANTHER" id="PTHR33215">
    <property type="entry name" value="PROTEIN DISTAL ANTENNA"/>
    <property type="match status" value="1"/>
</dbReference>